<evidence type="ECO:0000256" key="4">
    <source>
        <dbReference type="ARBA" id="ARBA00022705"/>
    </source>
</evidence>
<sequence length="1205" mass="137344">MAKFTHLHVHSQYSILDGAASISGLINKAKEFSMEALALTDHGNLYGVLDFHNKATKEGIKPLIGSEVYVARDSRFKKDGKNFSGDHLILIAKNAKGYQNLIKLSSLSFEPDSFYRTSRIDKELLFKYSEGLICSSACLGGIVPQYILSNNIQDAEKTVQEYKSVFGDDYYLEIQNHGIEEQAMVKPIIIEIAKKYGVKVIATNDVHYVNANDFDAHKILICLNTGQKLSEYSKMHYTGLEYFKSPQEMLELFNDCPEAITNTQEIVDKVEVYDLNRDPILPIFEIPKSFGRIEEFFEKYPKEKIEQELSEEEIIKKGGYEKIVRTKFEHEYLKHLTSIGAKKRYGEEISKELQERIDFELSTIDNMGFPGYFLIVQDFINYSQEHLDVIVGPGRGSAAGSVVAYCLGITAIDPIKYGLLFERFLNPDRISLPDIDVDFDDEGRARVLEYVQEKYGSSHVAQIITFGAMAAKSAIRDVARVLELPLSESDRLAKLVPDKPGTTLEQAYKEVPELNDALENGSDLVKKTLKFAKELEGSIRNIGTHACGVIIGPDELSKYIPLASATAKDGQTIITQFEGKFVEDVGMIKMDFLGLKTLSIIKDTCVNIQKSHQIHINPREIPLDDKLTYELFQRGDSIGTFQFESDGMRQHMQNLKPDRFEDLIAMNALYRPGPMQYIPNYIARKHKTEKIDYEFPEIMEKYLGETYGITVYQEQVMQLSQAIAGFTKGEADKLRKAMGKKQKSVMSELKEKFLKGSKEKGLDVDLVDKIWHDWEKFAEYAFNKSHSTCYAYIAYQTAWLKAHYPADFMSSVLTHNLSDIKKITYYIEEAQKQKISVLGPDINESEINFAVNKKGEIRFGLAAIKSVGVNAAQEIIKEREENGPYLTPFDFIKRANVNKRCIEALISAGAFDCFTDYHRAQYFQLVKTNNNADESIIERLIRYGNKIKNNENSSQVSLFGDSSEDNYAEPEIPKCEEWTKNQILKQEKESIGFYISGHPLDKFSLEKKLFENTKLYELSESLTPFENKILYFVGMITNSQEKLTKTGKNYGSFVFEDETSSREITLFSKDFINFHKYLIDGLFVLLKATVKKKGWGDENSKDALEFKILQIEELDEVLVKYAKGIKLVMPIENVNNEFVEKVLKAAKKSKGNSLVSFFVIDSEADVEVTLKARKHMVSIPKFLEEIKEYIENRTIYSYDVDVSTM</sequence>
<dbReference type="InterPro" id="IPR041931">
    <property type="entry name" value="DNA_pol3_alpha_thumb_dom"/>
</dbReference>
<accession>A0A644UD08</accession>
<keyword evidence="5" id="KW-0239">DNA-directed DNA polymerase</keyword>
<dbReference type="Pfam" id="PF14579">
    <property type="entry name" value="HHH_6"/>
    <property type="match status" value="1"/>
</dbReference>
<dbReference type="Gene3D" id="1.10.10.1600">
    <property type="entry name" value="Bacterial DNA polymerase III alpha subunit, thumb domain"/>
    <property type="match status" value="1"/>
</dbReference>
<keyword evidence="2 8" id="KW-0808">Transferase</keyword>
<dbReference type="GO" id="GO:0008408">
    <property type="term" value="F:3'-5' exonuclease activity"/>
    <property type="evidence" value="ECO:0007669"/>
    <property type="project" value="InterPro"/>
</dbReference>
<dbReference type="PANTHER" id="PTHR32294">
    <property type="entry name" value="DNA POLYMERASE III SUBUNIT ALPHA"/>
    <property type="match status" value="1"/>
</dbReference>
<dbReference type="InterPro" id="IPR004013">
    <property type="entry name" value="PHP_dom"/>
</dbReference>
<evidence type="ECO:0000313" key="8">
    <source>
        <dbReference type="EMBL" id="MPL76878.1"/>
    </source>
</evidence>
<evidence type="ECO:0000256" key="3">
    <source>
        <dbReference type="ARBA" id="ARBA00022695"/>
    </source>
</evidence>
<proteinExistence type="predicted"/>
<dbReference type="InterPro" id="IPR040982">
    <property type="entry name" value="DNA_pol3_finger"/>
</dbReference>
<dbReference type="CDD" id="cd12113">
    <property type="entry name" value="PHP_PolIIIA_DnaE3"/>
    <property type="match status" value="1"/>
</dbReference>
<evidence type="ECO:0000256" key="6">
    <source>
        <dbReference type="ARBA" id="ARBA00049244"/>
    </source>
</evidence>
<comment type="catalytic activity">
    <reaction evidence="6">
        <text>DNA(n) + a 2'-deoxyribonucleoside 5'-triphosphate = DNA(n+1) + diphosphate</text>
        <dbReference type="Rhea" id="RHEA:22508"/>
        <dbReference type="Rhea" id="RHEA-COMP:17339"/>
        <dbReference type="Rhea" id="RHEA-COMP:17340"/>
        <dbReference type="ChEBI" id="CHEBI:33019"/>
        <dbReference type="ChEBI" id="CHEBI:61560"/>
        <dbReference type="ChEBI" id="CHEBI:173112"/>
        <dbReference type="EC" id="2.7.7.7"/>
    </reaction>
</comment>
<dbReference type="AlphaFoldDB" id="A0A644UD08"/>
<gene>
    <name evidence="8" type="primary">dnaE_4</name>
    <name evidence="8" type="ORF">SDC9_22729</name>
</gene>
<organism evidence="8">
    <name type="scientific">bioreactor metagenome</name>
    <dbReference type="NCBI Taxonomy" id="1076179"/>
    <lineage>
        <taxon>unclassified sequences</taxon>
        <taxon>metagenomes</taxon>
        <taxon>ecological metagenomes</taxon>
    </lineage>
</organism>
<reference evidence="8" key="1">
    <citation type="submission" date="2019-08" db="EMBL/GenBank/DDBJ databases">
        <authorList>
            <person name="Kucharzyk K."/>
            <person name="Murdoch R.W."/>
            <person name="Higgins S."/>
            <person name="Loffler F."/>
        </authorList>
    </citation>
    <scope>NUCLEOTIDE SEQUENCE</scope>
</reference>
<dbReference type="InterPro" id="IPR016195">
    <property type="entry name" value="Pol/histidinol_Pase-like"/>
</dbReference>
<dbReference type="Pfam" id="PF17657">
    <property type="entry name" value="DNA_pol3_finger"/>
    <property type="match status" value="1"/>
</dbReference>
<keyword evidence="3 8" id="KW-0548">Nucleotidyltransferase</keyword>
<dbReference type="GO" id="GO:0006260">
    <property type="term" value="P:DNA replication"/>
    <property type="evidence" value="ECO:0007669"/>
    <property type="project" value="UniProtKB-KW"/>
</dbReference>
<dbReference type="Pfam" id="PF02811">
    <property type="entry name" value="PHP"/>
    <property type="match status" value="1"/>
</dbReference>
<dbReference type="InterPro" id="IPR011708">
    <property type="entry name" value="DNA_pol3_alpha_NTPase_dom"/>
</dbReference>
<comment type="caution">
    <text evidence="8">The sequence shown here is derived from an EMBL/GenBank/DDBJ whole genome shotgun (WGS) entry which is preliminary data.</text>
</comment>
<evidence type="ECO:0000256" key="5">
    <source>
        <dbReference type="ARBA" id="ARBA00022932"/>
    </source>
</evidence>
<dbReference type="CDD" id="cd04485">
    <property type="entry name" value="DnaE_OBF"/>
    <property type="match status" value="1"/>
</dbReference>
<dbReference type="InterPro" id="IPR029460">
    <property type="entry name" value="DNAPol_HHH"/>
</dbReference>
<dbReference type="NCBIfam" id="TIGR00594">
    <property type="entry name" value="polc"/>
    <property type="match status" value="1"/>
</dbReference>
<feature type="domain" description="Polymerase/histidinol phosphatase N-terminal" evidence="7">
    <location>
        <begin position="5"/>
        <end position="72"/>
    </location>
</feature>
<evidence type="ECO:0000256" key="1">
    <source>
        <dbReference type="ARBA" id="ARBA00012417"/>
    </source>
</evidence>
<dbReference type="PANTHER" id="PTHR32294:SF0">
    <property type="entry name" value="DNA POLYMERASE III SUBUNIT ALPHA"/>
    <property type="match status" value="1"/>
</dbReference>
<dbReference type="Gene3D" id="3.20.20.140">
    <property type="entry name" value="Metal-dependent hydrolases"/>
    <property type="match status" value="1"/>
</dbReference>
<dbReference type="SUPFAM" id="SSF89550">
    <property type="entry name" value="PHP domain-like"/>
    <property type="match status" value="1"/>
</dbReference>
<evidence type="ECO:0000256" key="2">
    <source>
        <dbReference type="ARBA" id="ARBA00022679"/>
    </source>
</evidence>
<dbReference type="GO" id="GO:0003887">
    <property type="term" value="F:DNA-directed DNA polymerase activity"/>
    <property type="evidence" value="ECO:0007669"/>
    <property type="project" value="UniProtKB-KW"/>
</dbReference>
<name>A0A644UD08_9ZZZZ</name>
<dbReference type="EMBL" id="VSSQ01000101">
    <property type="protein sequence ID" value="MPL76878.1"/>
    <property type="molecule type" value="Genomic_DNA"/>
</dbReference>
<dbReference type="Gene3D" id="1.10.150.870">
    <property type="match status" value="1"/>
</dbReference>
<dbReference type="SMART" id="SM00481">
    <property type="entry name" value="POLIIIAc"/>
    <property type="match status" value="1"/>
</dbReference>
<dbReference type="InterPro" id="IPR003141">
    <property type="entry name" value="Pol/His_phosphatase_N"/>
</dbReference>
<dbReference type="EC" id="2.7.7.7" evidence="1"/>
<dbReference type="NCBIfam" id="NF004226">
    <property type="entry name" value="PRK05673.1"/>
    <property type="match status" value="1"/>
</dbReference>
<dbReference type="InterPro" id="IPR004805">
    <property type="entry name" value="DnaE2/DnaE/PolC"/>
</dbReference>
<evidence type="ECO:0000259" key="7">
    <source>
        <dbReference type="SMART" id="SM00481"/>
    </source>
</evidence>
<keyword evidence="4" id="KW-0235">DNA replication</keyword>
<protein>
    <recommendedName>
        <fullName evidence="1">DNA-directed DNA polymerase</fullName>
        <ecNumber evidence="1">2.7.7.7</ecNumber>
    </recommendedName>
</protein>
<dbReference type="Pfam" id="PF07733">
    <property type="entry name" value="DNA_pol3_alpha"/>
    <property type="match status" value="1"/>
</dbReference>